<sequence>MLARWSHSIKNLRWTWDDTISLGQLNHLKQILLEILPSKTSTMYGTSLIFNNQTNSDLGSDWYDNYQAPQLDGKQLFERRMWVSGSLRFGSIPKIGDHLRCAERVSLVRRVGESVFVTTERETKKLSITQRLSGANWEVTGSEEGESLVSEIRTLVYKQKEDDQACTVDNDHQNTSKVGQHSSCDKSAEFVISEGQVSRFSALSYNLHKIHHDKNYSKEEGLSDVVVLGPMLVNVMLHYFALEFPAKEIKSFTYRMSEPCYVNRVLRIELRRAIANDSLEISVWDNSRNLCHGIVREKSTYG</sequence>
<dbReference type="VEuPathDB" id="FungiDB:QG37_06322"/>
<evidence type="ECO:0000313" key="1">
    <source>
        <dbReference type="EMBL" id="KND97117.1"/>
    </source>
</evidence>
<accession>A0A0L0NSH7</accession>
<dbReference type="VEuPathDB" id="FungiDB:CJJ07_001795"/>
<evidence type="ECO:0008006" key="3">
    <source>
        <dbReference type="Google" id="ProtNLM"/>
    </source>
</evidence>
<dbReference type="GO" id="GO:0019171">
    <property type="term" value="F:(3R)-hydroxyacyl-[acyl-carrier-protein] dehydratase activity"/>
    <property type="evidence" value="ECO:0007669"/>
    <property type="project" value="TreeGrafter"/>
</dbReference>
<dbReference type="GO" id="GO:0005739">
    <property type="term" value="C:mitochondrion"/>
    <property type="evidence" value="ECO:0007669"/>
    <property type="project" value="TreeGrafter"/>
</dbReference>
<dbReference type="Proteomes" id="UP000037122">
    <property type="component" value="Unassembled WGS sequence"/>
</dbReference>
<dbReference type="PANTHER" id="PTHR28152:SF1">
    <property type="entry name" value="HYDROXYACYL-THIOESTER DEHYDRATASE TYPE 2, MITOCHONDRIAL"/>
    <property type="match status" value="1"/>
</dbReference>
<organism evidence="1 2">
    <name type="scientific">Candidozyma auris</name>
    <name type="common">Yeast</name>
    <name type="synonym">Candida auris</name>
    <dbReference type="NCBI Taxonomy" id="498019"/>
    <lineage>
        <taxon>Eukaryota</taxon>
        <taxon>Fungi</taxon>
        <taxon>Dikarya</taxon>
        <taxon>Ascomycota</taxon>
        <taxon>Saccharomycotina</taxon>
        <taxon>Pichiomycetes</taxon>
        <taxon>Metschnikowiaceae</taxon>
        <taxon>Candidozyma</taxon>
    </lineage>
</organism>
<gene>
    <name evidence="1" type="ORF">QG37_06322</name>
</gene>
<protein>
    <recommendedName>
        <fullName evidence="3">MaoC-like domain-containing protein</fullName>
    </recommendedName>
</protein>
<dbReference type="EMBL" id="LGST01000043">
    <property type="protein sequence ID" value="KND97117.1"/>
    <property type="molecule type" value="Genomic_DNA"/>
</dbReference>
<dbReference type="InterPro" id="IPR029069">
    <property type="entry name" value="HotDog_dom_sf"/>
</dbReference>
<dbReference type="VEuPathDB" id="FungiDB:CJI96_0001261"/>
<name>A0A0L0NSH7_CANAR</name>
<dbReference type="VEuPathDB" id="FungiDB:CJJ09_003634"/>
<proteinExistence type="predicted"/>
<dbReference type="Gene3D" id="3.10.129.10">
    <property type="entry name" value="Hotdog Thioesterase"/>
    <property type="match status" value="1"/>
</dbReference>
<dbReference type="PANTHER" id="PTHR28152">
    <property type="entry name" value="HYDROXYACYL-THIOESTER DEHYDRATASE TYPE 2, MITOCHONDRIAL"/>
    <property type="match status" value="1"/>
</dbReference>
<dbReference type="SUPFAM" id="SSF54637">
    <property type="entry name" value="Thioesterase/thiol ester dehydrase-isomerase"/>
    <property type="match status" value="1"/>
</dbReference>
<comment type="caution">
    <text evidence="1">The sequence shown here is derived from an EMBL/GenBank/DDBJ whole genome shotgun (WGS) entry which is preliminary data.</text>
</comment>
<dbReference type="VEuPathDB" id="FungiDB:B9J08_001379"/>
<dbReference type="InterPro" id="IPR052741">
    <property type="entry name" value="Mitochondrial_HTD2"/>
</dbReference>
<reference evidence="2" key="1">
    <citation type="journal article" date="2015" name="BMC Genomics">
        <title>Draft genome of a commonly misdiagnosed multidrug resistant pathogen Candida auris.</title>
        <authorList>
            <person name="Chatterjee S."/>
            <person name="Alampalli S.V."/>
            <person name="Nageshan R.K."/>
            <person name="Chettiar S.T."/>
            <person name="Joshi S."/>
            <person name="Tatu U.S."/>
        </authorList>
    </citation>
    <scope>NUCLEOTIDE SEQUENCE [LARGE SCALE GENOMIC DNA]</scope>
    <source>
        <strain evidence="2">6684</strain>
    </source>
</reference>
<dbReference type="AlphaFoldDB" id="A0A0L0NSH7"/>
<dbReference type="VEuPathDB" id="FungiDB:CJI97_001225"/>
<evidence type="ECO:0000313" key="2">
    <source>
        <dbReference type="Proteomes" id="UP000037122"/>
    </source>
</evidence>